<evidence type="ECO:0000256" key="3">
    <source>
        <dbReference type="ARBA" id="ARBA00022692"/>
    </source>
</evidence>
<dbReference type="PANTHER" id="PTHR31885">
    <property type="entry name" value="GH04784P"/>
    <property type="match status" value="1"/>
</dbReference>
<dbReference type="InterPro" id="IPR012506">
    <property type="entry name" value="TMEM86B-like"/>
</dbReference>
<evidence type="ECO:0000256" key="4">
    <source>
        <dbReference type="ARBA" id="ARBA00022989"/>
    </source>
</evidence>
<name>A0A1T4RRF0_9BACT</name>
<dbReference type="Pfam" id="PF07947">
    <property type="entry name" value="YhhN"/>
    <property type="match status" value="1"/>
</dbReference>
<evidence type="ECO:0000313" key="8">
    <source>
        <dbReference type="Proteomes" id="UP000190367"/>
    </source>
</evidence>
<accession>A0A1T4RRF0</accession>
<dbReference type="GO" id="GO:0016020">
    <property type="term" value="C:membrane"/>
    <property type="evidence" value="ECO:0007669"/>
    <property type="project" value="UniProtKB-SubCell"/>
</dbReference>
<evidence type="ECO:0000256" key="6">
    <source>
        <dbReference type="SAM" id="Phobius"/>
    </source>
</evidence>
<evidence type="ECO:0000256" key="1">
    <source>
        <dbReference type="ARBA" id="ARBA00004141"/>
    </source>
</evidence>
<feature type="transmembrane region" description="Helical" evidence="6">
    <location>
        <begin position="6"/>
        <end position="23"/>
    </location>
</feature>
<dbReference type="PANTHER" id="PTHR31885:SF6">
    <property type="entry name" value="GH04784P"/>
    <property type="match status" value="1"/>
</dbReference>
<keyword evidence="5 6" id="KW-0472">Membrane</keyword>
<proteinExistence type="inferred from homology"/>
<keyword evidence="3 6" id="KW-0812">Transmembrane</keyword>
<dbReference type="OrthoDB" id="5651790at2"/>
<feature type="transmembrane region" description="Helical" evidence="6">
    <location>
        <begin position="140"/>
        <end position="159"/>
    </location>
</feature>
<comment type="similarity">
    <text evidence="2">Belongs to the TMEM86 family.</text>
</comment>
<feature type="transmembrane region" description="Helical" evidence="6">
    <location>
        <begin position="165"/>
        <end position="186"/>
    </location>
</feature>
<evidence type="ECO:0000313" key="7">
    <source>
        <dbReference type="EMBL" id="SKA18569.1"/>
    </source>
</evidence>
<comment type="subcellular location">
    <subcellularLocation>
        <location evidence="1">Membrane</location>
        <topology evidence="1">Multi-pass membrane protein</topology>
    </subcellularLocation>
</comment>
<evidence type="ECO:0000256" key="5">
    <source>
        <dbReference type="ARBA" id="ARBA00023136"/>
    </source>
</evidence>
<protein>
    <submittedName>
        <fullName evidence="7">Uncharacterized membrane protein YhhN</fullName>
    </submittedName>
</protein>
<gene>
    <name evidence="7" type="ORF">SAMN04488128_1021430</name>
</gene>
<organism evidence="7 8">
    <name type="scientific">Chitinophaga eiseniae</name>
    <dbReference type="NCBI Taxonomy" id="634771"/>
    <lineage>
        <taxon>Bacteria</taxon>
        <taxon>Pseudomonadati</taxon>
        <taxon>Bacteroidota</taxon>
        <taxon>Chitinophagia</taxon>
        <taxon>Chitinophagales</taxon>
        <taxon>Chitinophagaceae</taxon>
        <taxon>Chitinophaga</taxon>
    </lineage>
</organism>
<dbReference type="STRING" id="634771.SAMN04488128_1021430"/>
<keyword evidence="8" id="KW-1185">Reference proteome</keyword>
<feature type="transmembrane region" description="Helical" evidence="6">
    <location>
        <begin position="198"/>
        <end position="218"/>
    </location>
</feature>
<dbReference type="RefSeq" id="WP_078669894.1">
    <property type="nucleotide sequence ID" value="NZ_FUWZ01000002.1"/>
</dbReference>
<feature type="transmembrane region" description="Helical" evidence="6">
    <location>
        <begin position="35"/>
        <end position="51"/>
    </location>
</feature>
<feature type="transmembrane region" description="Helical" evidence="6">
    <location>
        <begin position="57"/>
        <end position="75"/>
    </location>
</feature>
<dbReference type="GO" id="GO:0016787">
    <property type="term" value="F:hydrolase activity"/>
    <property type="evidence" value="ECO:0007669"/>
    <property type="project" value="TreeGrafter"/>
</dbReference>
<dbReference type="EMBL" id="FUWZ01000002">
    <property type="protein sequence ID" value="SKA18569.1"/>
    <property type="molecule type" value="Genomic_DNA"/>
</dbReference>
<feature type="transmembrane region" description="Helical" evidence="6">
    <location>
        <begin position="82"/>
        <end position="100"/>
    </location>
</feature>
<keyword evidence="4 6" id="KW-1133">Transmembrane helix</keyword>
<evidence type="ECO:0000256" key="2">
    <source>
        <dbReference type="ARBA" id="ARBA00007375"/>
    </source>
</evidence>
<sequence>MNASRWLALYFVTLLADLVLISLNMDGLRFATKPLLVPLLAVYFLTAGGTTPARQKAWMYGAMLFCLSGDVLLMFDHLFLPGLGCFLAGHVFYIFFFLTIRYSNPPVPPCKYHWVFLNAAAVIGYVLFLMPYLGRMVIPVIIYSLVISIMLQSVIHAFHYRYQRMAWYCLGGAVLFVLSDSLIALGRFYHPLPAGGQLVMLTYGLAQAGLVYGAVQYYRQ</sequence>
<feature type="transmembrane region" description="Helical" evidence="6">
    <location>
        <begin position="112"/>
        <end position="133"/>
    </location>
</feature>
<dbReference type="AlphaFoldDB" id="A0A1T4RRF0"/>
<reference evidence="8" key="1">
    <citation type="submission" date="2017-02" db="EMBL/GenBank/DDBJ databases">
        <authorList>
            <person name="Varghese N."/>
            <person name="Submissions S."/>
        </authorList>
    </citation>
    <scope>NUCLEOTIDE SEQUENCE [LARGE SCALE GENOMIC DNA]</scope>
    <source>
        <strain evidence="8">DSM 22224</strain>
    </source>
</reference>
<dbReference type="Proteomes" id="UP000190367">
    <property type="component" value="Unassembled WGS sequence"/>
</dbReference>